<name>A0ABV8JRY1_9FLAO</name>
<evidence type="ECO:0000313" key="2">
    <source>
        <dbReference type="EMBL" id="MFC4097109.1"/>
    </source>
</evidence>
<proteinExistence type="predicted"/>
<dbReference type="EMBL" id="JBHSAW010000010">
    <property type="protein sequence ID" value="MFC4097109.1"/>
    <property type="molecule type" value="Genomic_DNA"/>
</dbReference>
<dbReference type="RefSeq" id="WP_192461819.1">
    <property type="nucleotide sequence ID" value="NZ_JACYFJ010000002.1"/>
</dbReference>
<organism evidence="2 3">
    <name type="scientific">Euzebyella saccharophila</name>
    <dbReference type="NCBI Taxonomy" id="679664"/>
    <lineage>
        <taxon>Bacteria</taxon>
        <taxon>Pseudomonadati</taxon>
        <taxon>Bacteroidota</taxon>
        <taxon>Flavobacteriia</taxon>
        <taxon>Flavobacteriales</taxon>
        <taxon>Flavobacteriaceae</taxon>
        <taxon>Euzebyella</taxon>
    </lineage>
</organism>
<comment type="caution">
    <text evidence="2">The sequence shown here is derived from an EMBL/GenBank/DDBJ whole genome shotgun (WGS) entry which is preliminary data.</text>
</comment>
<keyword evidence="3" id="KW-1185">Reference proteome</keyword>
<feature type="coiled-coil region" evidence="1">
    <location>
        <begin position="45"/>
        <end position="72"/>
    </location>
</feature>
<keyword evidence="1" id="KW-0175">Coiled coil</keyword>
<evidence type="ECO:0000313" key="3">
    <source>
        <dbReference type="Proteomes" id="UP001595814"/>
    </source>
</evidence>
<evidence type="ECO:0000256" key="1">
    <source>
        <dbReference type="SAM" id="Coils"/>
    </source>
</evidence>
<protein>
    <submittedName>
        <fullName evidence="2">Uncharacterized protein</fullName>
    </submittedName>
</protein>
<dbReference type="Proteomes" id="UP001595814">
    <property type="component" value="Unassembled WGS sequence"/>
</dbReference>
<reference evidence="3" key="1">
    <citation type="journal article" date="2019" name="Int. J. Syst. Evol. Microbiol.">
        <title>The Global Catalogue of Microorganisms (GCM) 10K type strain sequencing project: providing services to taxonomists for standard genome sequencing and annotation.</title>
        <authorList>
            <consortium name="The Broad Institute Genomics Platform"/>
            <consortium name="The Broad Institute Genome Sequencing Center for Infectious Disease"/>
            <person name="Wu L."/>
            <person name="Ma J."/>
        </authorList>
    </citation>
    <scope>NUCLEOTIDE SEQUENCE [LARGE SCALE GENOMIC DNA]</scope>
    <source>
        <strain evidence="3">CECT 7477</strain>
    </source>
</reference>
<accession>A0ABV8JRY1</accession>
<sequence length="111" mass="13780">MTERLDLSSKEAQEFWPLYNKYEEDRNDLRRKQHEEIRTKIRNVNDISEKEAKELLDRYLKYEQDEEKVEKQFLESVSKVISARKTMLLLRSEEEFKKELIKRYHERRGNR</sequence>
<gene>
    <name evidence="2" type="ORF">ACFOUT_14560</name>
</gene>